<keyword evidence="10" id="KW-0675">Receptor</keyword>
<keyword evidence="4 7" id="KW-0812">Transmembrane</keyword>
<name>A0ABP8FBN5_9BACT</name>
<protein>
    <submittedName>
        <fullName evidence="10">TonB-dependent receptor</fullName>
    </submittedName>
</protein>
<evidence type="ECO:0000256" key="7">
    <source>
        <dbReference type="PROSITE-ProRule" id="PRU01360"/>
    </source>
</evidence>
<dbReference type="InterPro" id="IPR023997">
    <property type="entry name" value="TonB-dep_OMP_SusC/RagA_CS"/>
</dbReference>
<dbReference type="SUPFAM" id="SSF56935">
    <property type="entry name" value="Porins"/>
    <property type="match status" value="1"/>
</dbReference>
<dbReference type="Proteomes" id="UP001501207">
    <property type="component" value="Unassembled WGS sequence"/>
</dbReference>
<keyword evidence="5 7" id="KW-0472">Membrane</keyword>
<evidence type="ECO:0000259" key="9">
    <source>
        <dbReference type="SMART" id="SM00965"/>
    </source>
</evidence>
<evidence type="ECO:0000256" key="8">
    <source>
        <dbReference type="SAM" id="MobiDB-lite"/>
    </source>
</evidence>
<dbReference type="InterPro" id="IPR037066">
    <property type="entry name" value="Plug_dom_sf"/>
</dbReference>
<evidence type="ECO:0000256" key="3">
    <source>
        <dbReference type="ARBA" id="ARBA00022452"/>
    </source>
</evidence>
<evidence type="ECO:0000313" key="10">
    <source>
        <dbReference type="EMBL" id="GAA4299880.1"/>
    </source>
</evidence>
<dbReference type="SMART" id="SM00965">
    <property type="entry name" value="STN"/>
    <property type="match status" value="1"/>
</dbReference>
<dbReference type="InterPro" id="IPR012910">
    <property type="entry name" value="Plug_dom"/>
</dbReference>
<proteinExistence type="inferred from homology"/>
<dbReference type="InterPro" id="IPR036942">
    <property type="entry name" value="Beta-barrel_TonB_sf"/>
</dbReference>
<dbReference type="Gene3D" id="2.40.170.20">
    <property type="entry name" value="TonB-dependent receptor, beta-barrel domain"/>
    <property type="match status" value="1"/>
</dbReference>
<dbReference type="SUPFAM" id="SSF49464">
    <property type="entry name" value="Carboxypeptidase regulatory domain-like"/>
    <property type="match status" value="1"/>
</dbReference>
<comment type="similarity">
    <text evidence="7">Belongs to the TonB-dependent receptor family.</text>
</comment>
<dbReference type="RefSeq" id="WP_344973469.1">
    <property type="nucleotide sequence ID" value="NZ_BAABFN010000001.1"/>
</dbReference>
<sequence>MITASTQPSKTFSPVFFRGIFFAALLLSLTSLVQAKAARGQDALEKKVSVSLHDVLLKDALHRVAETAGVNIVFTGNAWFNTARVSLTAKEKPLRQVLSSLLAAYPLTYKAAGNNIIIRQRTEPPAPKNITRPAPEKQVQGQVTDEKGTPLPGVTVKLQDGNAGAVTDASGRYTLTVPDDNAVLSFSYIGYNPRTEVVGSRREINITLKESTGGLNEVVVVGYGTQKKSDLTVAVSTIAPTKLTQRHASNLTTALQGLAPGVTVWDKGGEPGGSNNAFNIRGVTTLNSSTPLMIVDGVEQSAYDLNPDDIASVSVLKDAASTAIYGSRAANGVILITTKRGKKGEVRVNYSGWMDFQNLSTVPKHIDTRSYLELQNLAYENRGSDPLYSDEDIQHYVSGDDRLKYPLPNDWFNQLIRKNAPWQNHSIDISGGGEKLTTFLSLRYMDQQGVFPNHDMQRYQLRMNNDIRIADNFSVNADLKVRRQNRNRTNMDQLYHWMIHGSQLAVPRYPDGTYGLSKQGNNPLAYADPNIVGGTKFTDDNAVINLQANWDIVKGLHFMTQYAFEINRVDTLMNTPTYEIRDYWNKDVVLKSNDVNQLKDGRQEDLQKTWNSTLSYDFLRDKHAVNLLAGYSEIAYRLTGLHAIGKKLYNNDLQDIEQSEPDSRLIGNKYADWGLRSVFGRVNYNYAERYILEFNMRYDGSSRFPPGNRYTFFPSVSGAWRISEEKFWDPLKDIADQVKIRGSWGKNGNQNINDLYTYFDRLKVANYYAFNDVPVTGVLQNELTVNDLHWEITTQTDIGLDLSFLQGKLNASFDWYKKLTSGILQELPIPGVIGLQPVATNAGKVQNTGWELQLNHQNDIGQLHYDVTVNFSDVKNKILDLSGAGPYFSQEKDRYIRMVGQPIDALWGYKTDGLITQEDLDKGYPLLYPDTKVGDIKYVDTNDDGKLTADDKTILGSTIPRWTYSANINLSWKNFDLNLFLQGVGQQNMMLWGAFIENGSWEGFMLDIGKDYWTPENTDARFPRPEKSSNRDTEPSSWWTLNASYLRLKNLQLGYTFPKTLTQKIRIHNLRVYVGGTNLLTFSGLKKWGMDAETPSGRDAIYPPLKTYTVGLNLGF</sequence>
<feature type="domain" description="Secretin/TonB short N-terminal" evidence="9">
    <location>
        <begin position="70"/>
        <end position="121"/>
    </location>
</feature>
<dbReference type="InterPro" id="IPR023996">
    <property type="entry name" value="TonB-dep_OMP_SusC/RagA"/>
</dbReference>
<dbReference type="InterPro" id="IPR011662">
    <property type="entry name" value="Secretin/TonB_short_N"/>
</dbReference>
<gene>
    <name evidence="10" type="ORF">GCM10023143_00460</name>
</gene>
<evidence type="ECO:0000256" key="6">
    <source>
        <dbReference type="ARBA" id="ARBA00023237"/>
    </source>
</evidence>
<dbReference type="InterPro" id="IPR008969">
    <property type="entry name" value="CarboxyPept-like_regulatory"/>
</dbReference>
<dbReference type="Gene3D" id="2.60.40.1120">
    <property type="entry name" value="Carboxypeptidase-like, regulatory domain"/>
    <property type="match status" value="1"/>
</dbReference>
<dbReference type="PROSITE" id="PS52016">
    <property type="entry name" value="TONB_DEPENDENT_REC_3"/>
    <property type="match status" value="1"/>
</dbReference>
<dbReference type="Pfam" id="PF13715">
    <property type="entry name" value="CarbopepD_reg_2"/>
    <property type="match status" value="1"/>
</dbReference>
<keyword evidence="6 7" id="KW-0998">Cell outer membrane</keyword>
<keyword evidence="3 7" id="KW-1134">Transmembrane beta strand</keyword>
<evidence type="ECO:0000256" key="2">
    <source>
        <dbReference type="ARBA" id="ARBA00022448"/>
    </source>
</evidence>
<feature type="region of interest" description="Disordered" evidence="8">
    <location>
        <begin position="123"/>
        <end position="151"/>
    </location>
</feature>
<accession>A0ABP8FBN5</accession>
<evidence type="ECO:0000256" key="1">
    <source>
        <dbReference type="ARBA" id="ARBA00004571"/>
    </source>
</evidence>
<dbReference type="Pfam" id="PF07715">
    <property type="entry name" value="Plug"/>
    <property type="match status" value="1"/>
</dbReference>
<comment type="subcellular location">
    <subcellularLocation>
        <location evidence="1 7">Cell outer membrane</location>
        <topology evidence="1 7">Multi-pass membrane protein</topology>
    </subcellularLocation>
</comment>
<keyword evidence="2 7" id="KW-0813">Transport</keyword>
<evidence type="ECO:0000256" key="5">
    <source>
        <dbReference type="ARBA" id="ARBA00023136"/>
    </source>
</evidence>
<evidence type="ECO:0000256" key="4">
    <source>
        <dbReference type="ARBA" id="ARBA00022692"/>
    </source>
</evidence>
<dbReference type="EMBL" id="BAABFN010000001">
    <property type="protein sequence ID" value="GAA4299880.1"/>
    <property type="molecule type" value="Genomic_DNA"/>
</dbReference>
<comment type="caution">
    <text evidence="10">The sequence shown here is derived from an EMBL/GenBank/DDBJ whole genome shotgun (WGS) entry which is preliminary data.</text>
</comment>
<organism evidence="10 11">
    <name type="scientific">Compostibacter hankyongensis</name>
    <dbReference type="NCBI Taxonomy" id="1007089"/>
    <lineage>
        <taxon>Bacteria</taxon>
        <taxon>Pseudomonadati</taxon>
        <taxon>Bacteroidota</taxon>
        <taxon>Chitinophagia</taxon>
        <taxon>Chitinophagales</taxon>
        <taxon>Chitinophagaceae</taxon>
        <taxon>Compostibacter</taxon>
    </lineage>
</organism>
<dbReference type="NCBIfam" id="TIGR04056">
    <property type="entry name" value="OMP_RagA_SusC"/>
    <property type="match status" value="1"/>
</dbReference>
<dbReference type="InterPro" id="IPR039426">
    <property type="entry name" value="TonB-dep_rcpt-like"/>
</dbReference>
<keyword evidence="11" id="KW-1185">Reference proteome</keyword>
<dbReference type="Gene3D" id="2.170.130.10">
    <property type="entry name" value="TonB-dependent receptor, plug domain"/>
    <property type="match status" value="1"/>
</dbReference>
<evidence type="ECO:0000313" key="11">
    <source>
        <dbReference type="Proteomes" id="UP001501207"/>
    </source>
</evidence>
<reference evidence="11" key="1">
    <citation type="journal article" date="2019" name="Int. J. Syst. Evol. Microbiol.">
        <title>The Global Catalogue of Microorganisms (GCM) 10K type strain sequencing project: providing services to taxonomists for standard genome sequencing and annotation.</title>
        <authorList>
            <consortium name="The Broad Institute Genomics Platform"/>
            <consortium name="The Broad Institute Genome Sequencing Center for Infectious Disease"/>
            <person name="Wu L."/>
            <person name="Ma J."/>
        </authorList>
    </citation>
    <scope>NUCLEOTIDE SEQUENCE [LARGE SCALE GENOMIC DNA]</scope>
    <source>
        <strain evidence="11">JCM 17664</strain>
    </source>
</reference>
<dbReference type="NCBIfam" id="TIGR04057">
    <property type="entry name" value="SusC_RagA_signa"/>
    <property type="match status" value="1"/>
</dbReference>